<keyword evidence="3" id="KW-1185">Reference proteome</keyword>
<gene>
    <name evidence="2" type="ORF">Dpep_2063</name>
</gene>
<protein>
    <submittedName>
        <fullName evidence="2">YbbR family protein</fullName>
    </submittedName>
</protein>
<dbReference type="Gene3D" id="2.170.120.30">
    <property type="match status" value="2"/>
</dbReference>
<dbReference type="Proteomes" id="UP000006427">
    <property type="component" value="Unassembled WGS sequence"/>
</dbReference>
<sequence length="407" mass="44706">MPFLKNVDNFFGSRFFLRIVSLFVALVLWFYVNGDIGGNMEKEVSCDVQFLNLSSELTLTSELRKVDVGVEGKRDVVADLNPMDILCEVDVRGLAPGKYRLPVKVILPAGVKLGFVRPPNMEVSLLRYAEKVLPIHVSVVGGLPAGLLMDAVDLSPTEVTVRGPEEDLASVKEVQVQPTVDELQKGEKLTLPVKLIQSEGADDSLTVHPSEADLTAILRKGLPRKTLPVDISVSGSPAESFEVKTLVVTPSMIEIEGPEKAIKKIDKVETETIDLTGFDKDRSMIVPLRPLEDEEVHFLGDSAVSVKVMLKPKTESRLFAGVPVVTKGRSVYPGWEVSPQTVDVRLEGPAKVMKSLEDSEIPFFVYVDVTNIVSRQLRVPVTIEMREKGLKVVSVAPERVTVKAKID</sequence>
<dbReference type="InterPro" id="IPR053154">
    <property type="entry name" value="c-di-AMP_regulator"/>
</dbReference>
<dbReference type="Gene3D" id="2.170.120.40">
    <property type="entry name" value="YbbR-like domain"/>
    <property type="match status" value="2"/>
</dbReference>
<reference evidence="2 3" key="1">
    <citation type="journal article" date="2010" name="Stand. Genomic Sci.">
        <title>Permanent draft genome sequence of Dethiosulfovibrio peptidovorans type strain (SEBR 4207).</title>
        <authorList>
            <person name="Labutti K."/>
            <person name="Mayilraj S."/>
            <person name="Clum A."/>
            <person name="Lucas S."/>
            <person name="Glavina Del Rio T."/>
            <person name="Nolan M."/>
            <person name="Tice H."/>
            <person name="Cheng J.F."/>
            <person name="Pitluck S."/>
            <person name="Liolios K."/>
            <person name="Ivanova N."/>
            <person name="Mavromatis K."/>
            <person name="Mikhailova N."/>
            <person name="Pati A."/>
            <person name="Goodwin L."/>
            <person name="Chen A."/>
            <person name="Palaniappan K."/>
            <person name="Land M."/>
            <person name="Hauser L."/>
            <person name="Chang Y.J."/>
            <person name="Jeffries C.D."/>
            <person name="Rohde M."/>
            <person name="Spring S."/>
            <person name="Goker M."/>
            <person name="Woyke T."/>
            <person name="Bristow J."/>
            <person name="Eisen J.A."/>
            <person name="Markowitz V."/>
            <person name="Hugenholtz P."/>
            <person name="Kyrpides N.C."/>
            <person name="Klenk H.P."/>
            <person name="Lapidus A."/>
        </authorList>
    </citation>
    <scope>NUCLEOTIDE SEQUENCE [LARGE SCALE GENOMIC DNA]</scope>
    <source>
        <strain evidence="2 3">DSM 11002</strain>
    </source>
</reference>
<dbReference type="STRING" id="469381.Dpep_2063"/>
<dbReference type="PaxDb" id="469381-Dpep_2063"/>
<evidence type="ECO:0000313" key="2">
    <source>
        <dbReference type="EMBL" id="EFC92087.1"/>
    </source>
</evidence>
<dbReference type="OrthoDB" id="1688at2"/>
<evidence type="ECO:0000313" key="3">
    <source>
        <dbReference type="Proteomes" id="UP000006427"/>
    </source>
</evidence>
<feature type="transmembrane region" description="Helical" evidence="1">
    <location>
        <begin position="15"/>
        <end position="32"/>
    </location>
</feature>
<dbReference type="AlphaFoldDB" id="D2Z2S4"/>
<dbReference type="PANTHER" id="PTHR37804">
    <property type="entry name" value="CDAA REGULATORY PROTEIN CDAR"/>
    <property type="match status" value="1"/>
</dbReference>
<keyword evidence="1" id="KW-0812">Transmembrane</keyword>
<comment type="caution">
    <text evidence="2">The sequence shown here is derived from an EMBL/GenBank/DDBJ whole genome shotgun (WGS) entry which is preliminary data.</text>
</comment>
<keyword evidence="1" id="KW-1133">Transmembrane helix</keyword>
<accession>D2Z2S4</accession>
<proteinExistence type="predicted"/>
<dbReference type="PANTHER" id="PTHR37804:SF1">
    <property type="entry name" value="CDAA REGULATORY PROTEIN CDAR"/>
    <property type="match status" value="1"/>
</dbReference>
<dbReference type="InterPro" id="IPR012505">
    <property type="entry name" value="YbbR"/>
</dbReference>
<dbReference type="eggNOG" id="COG4856">
    <property type="taxonomic scope" value="Bacteria"/>
</dbReference>
<name>D2Z2S4_9BACT</name>
<evidence type="ECO:0000256" key="1">
    <source>
        <dbReference type="SAM" id="Phobius"/>
    </source>
</evidence>
<keyword evidence="1" id="KW-0472">Membrane</keyword>
<dbReference type="Pfam" id="PF07949">
    <property type="entry name" value="YbbR"/>
    <property type="match status" value="3"/>
</dbReference>
<dbReference type="RefSeq" id="WP_005661911.1">
    <property type="nucleotide sequence ID" value="NZ_ABTR02000001.1"/>
</dbReference>
<organism evidence="2 3">
    <name type="scientific">Dethiosulfovibrio peptidovorans DSM 11002</name>
    <dbReference type="NCBI Taxonomy" id="469381"/>
    <lineage>
        <taxon>Bacteria</taxon>
        <taxon>Thermotogati</taxon>
        <taxon>Synergistota</taxon>
        <taxon>Synergistia</taxon>
        <taxon>Synergistales</taxon>
        <taxon>Dethiosulfovibrionaceae</taxon>
        <taxon>Dethiosulfovibrio</taxon>
    </lineage>
</organism>
<dbReference type="EMBL" id="ABTR02000001">
    <property type="protein sequence ID" value="EFC92087.1"/>
    <property type="molecule type" value="Genomic_DNA"/>
</dbReference>